<dbReference type="GO" id="GO:0003755">
    <property type="term" value="F:peptidyl-prolyl cis-trans isomerase activity"/>
    <property type="evidence" value="ECO:0007669"/>
    <property type="project" value="InterPro"/>
</dbReference>
<proteinExistence type="predicted"/>
<organism evidence="4 5">
    <name type="scientific">Malaciobacter mytili LMG 24559</name>
    <dbReference type="NCBI Taxonomy" id="1032238"/>
    <lineage>
        <taxon>Bacteria</taxon>
        <taxon>Pseudomonadati</taxon>
        <taxon>Campylobacterota</taxon>
        <taxon>Epsilonproteobacteria</taxon>
        <taxon>Campylobacterales</taxon>
        <taxon>Arcobacteraceae</taxon>
        <taxon>Malaciobacter</taxon>
    </lineage>
</organism>
<feature type="signal peptide" evidence="2">
    <location>
        <begin position="1"/>
        <end position="17"/>
    </location>
</feature>
<evidence type="ECO:0000313" key="4">
    <source>
        <dbReference type="EMBL" id="RXK16322.1"/>
    </source>
</evidence>
<dbReference type="EMBL" id="NXID01000010">
    <property type="protein sequence ID" value="RXK16322.1"/>
    <property type="molecule type" value="Genomic_DNA"/>
</dbReference>
<dbReference type="RefSeq" id="WP_114840608.1">
    <property type="nucleotide sequence ID" value="NZ_CP031219.1"/>
</dbReference>
<keyword evidence="5" id="KW-1185">Reference proteome</keyword>
<comment type="caution">
    <text evidence="4">The sequence shown here is derived from an EMBL/GenBank/DDBJ whole genome shotgun (WGS) entry which is preliminary data.</text>
</comment>
<dbReference type="Pfam" id="PF22506">
    <property type="entry name" value="Cj1289-like_C"/>
    <property type="match status" value="1"/>
</dbReference>
<accession>A0AAX2AH62</accession>
<gene>
    <name evidence="4" type="ORF">CP985_03975</name>
</gene>
<dbReference type="Gene3D" id="1.10.4030.10">
    <property type="entry name" value="Porin chaperone SurA, peptide-binding domain"/>
    <property type="match status" value="1"/>
</dbReference>
<dbReference type="InterPro" id="IPR046357">
    <property type="entry name" value="PPIase_dom_sf"/>
</dbReference>
<feature type="domain" description="Cj1289-like C-terminal" evidence="3">
    <location>
        <begin position="136"/>
        <end position="228"/>
    </location>
</feature>
<feature type="chain" id="PRO_5043813572" evidence="2">
    <location>
        <begin position="18"/>
        <end position="273"/>
    </location>
</feature>
<evidence type="ECO:0000313" key="5">
    <source>
        <dbReference type="Proteomes" id="UP000290092"/>
    </source>
</evidence>
<dbReference type="AlphaFoldDB" id="A0AAX2AH62"/>
<dbReference type="SUPFAM" id="SSF109998">
    <property type="entry name" value="Triger factor/SurA peptide-binding domain-like"/>
    <property type="match status" value="1"/>
</dbReference>
<protein>
    <submittedName>
        <fullName evidence="4">Peptidylprolyl isomerase</fullName>
    </submittedName>
</protein>
<sequence length="273" mass="31495">MKKLLGTLLLSSTLSFAAIIDAVALIVNNEPITLYDIDKRMVQGNMNKKEAVSSLIDEVLYKQLIEEKNIKVDIFDINNYLEKVAAQNGMDLYTFKSVVKQKYKDYEAYEEETKRRIEREKLISTLVRGNLAIANEEDLKIYYENNQNQFSTAKEIEVVQYASKDRGALVSVMNNPMATKDVEQSTIVLEQNQLNSQLRYLLNDTNINQFTPIFAANSKYVTLLVKEKKGVETIAFDEVKNKIFSVIMQKREADFLREYFEKIKLTADIKVVR</sequence>
<keyword evidence="4" id="KW-0413">Isomerase</keyword>
<dbReference type="Gene3D" id="3.10.50.40">
    <property type="match status" value="1"/>
</dbReference>
<dbReference type="InterPro" id="IPR027304">
    <property type="entry name" value="Trigger_fact/SurA_dom_sf"/>
</dbReference>
<evidence type="ECO:0000256" key="1">
    <source>
        <dbReference type="ARBA" id="ARBA00022729"/>
    </source>
</evidence>
<dbReference type="PANTHER" id="PTHR47637:SF1">
    <property type="entry name" value="CHAPERONE SURA"/>
    <property type="match status" value="1"/>
</dbReference>
<reference evidence="4 5" key="1">
    <citation type="submission" date="2017-09" db="EMBL/GenBank/DDBJ databases">
        <title>Genomics of the genus Arcobacter.</title>
        <authorList>
            <person name="Perez-Cataluna A."/>
            <person name="Figueras M.J."/>
            <person name="Salas-Masso N."/>
        </authorList>
    </citation>
    <scope>NUCLEOTIDE SEQUENCE [LARGE SCALE GENOMIC DNA]</scope>
    <source>
        <strain evidence="4 5">CECT 7386</strain>
    </source>
</reference>
<dbReference type="PANTHER" id="PTHR47637">
    <property type="entry name" value="CHAPERONE SURA"/>
    <property type="match status" value="1"/>
</dbReference>
<dbReference type="InterPro" id="IPR055131">
    <property type="entry name" value="Cj1289-like_C"/>
</dbReference>
<name>A0AAX2AH62_9BACT</name>
<evidence type="ECO:0000259" key="3">
    <source>
        <dbReference type="Pfam" id="PF22506"/>
    </source>
</evidence>
<dbReference type="KEGG" id="amyt:AMYT_0086"/>
<dbReference type="Proteomes" id="UP000290092">
    <property type="component" value="Unassembled WGS sequence"/>
</dbReference>
<evidence type="ECO:0000256" key="2">
    <source>
        <dbReference type="SAM" id="SignalP"/>
    </source>
</evidence>
<dbReference type="InterPro" id="IPR050280">
    <property type="entry name" value="OMP_Chaperone_SurA"/>
</dbReference>
<keyword evidence="1 2" id="KW-0732">Signal</keyword>